<keyword evidence="7" id="KW-0418">Kinase</keyword>
<keyword evidence="1 4" id="KW-0547">Nucleotide-binding</keyword>
<dbReference type="HAMAP" id="MF_00636">
    <property type="entry name" value="RapZ_like"/>
    <property type="match status" value="1"/>
</dbReference>
<evidence type="ECO:0000256" key="3">
    <source>
        <dbReference type="ARBA" id="ARBA00023134"/>
    </source>
</evidence>
<dbReference type="RefSeq" id="WP_016482740.1">
    <property type="nucleotide sequence ID" value="NC_021487.1"/>
</dbReference>
<dbReference type="Proteomes" id="UP000014227">
    <property type="component" value="Chromosome I"/>
</dbReference>
<dbReference type="PATRIC" id="fig|1303518.3.peg.1414"/>
<dbReference type="GO" id="GO:0016301">
    <property type="term" value="F:kinase activity"/>
    <property type="evidence" value="ECO:0007669"/>
    <property type="project" value="UniProtKB-KW"/>
</dbReference>
<dbReference type="AlphaFoldDB" id="S0EUZ0"/>
<dbReference type="KEGG" id="ccz:CCALI_01384"/>
<dbReference type="InterPro" id="IPR027417">
    <property type="entry name" value="P-loop_NTPase"/>
</dbReference>
<keyword evidence="2 4" id="KW-0067">ATP-binding</keyword>
<dbReference type="InterPro" id="IPR005337">
    <property type="entry name" value="RapZ-like"/>
</dbReference>
<dbReference type="PANTHER" id="PTHR30448:SF0">
    <property type="entry name" value="RNASE ADAPTER PROTEIN RAPZ"/>
    <property type="match status" value="1"/>
</dbReference>
<dbReference type="InterPro" id="IPR053930">
    <property type="entry name" value="RapZ-like_N"/>
</dbReference>
<dbReference type="GO" id="GO:0005525">
    <property type="term" value="F:GTP binding"/>
    <property type="evidence" value="ECO:0007669"/>
    <property type="project" value="UniProtKB-UniRule"/>
</dbReference>
<dbReference type="eggNOG" id="COG1660">
    <property type="taxonomic scope" value="Bacteria"/>
</dbReference>
<name>S0EUZ0_CHTCT</name>
<sequence length="301" mass="33524">MNDRQTQLHLVVISGISGSGKTTALHGFEDSGYFTVDNLPPALLPNLAAFCLENGFAKVAVVIDARIHEAIGSFEPYVQLLRDQGHSVKVLFLDTEDHVLIARFKESRRPHPFYHPLAYPHIQSIEEAIQAERALLEDVRAMADRVVDTTTLTPTALRRQLQDMWGDVETAGLQIVVLSFGYKYGIPVDADLVFDVRFLCNPHYVPELQTHDGRDDVVKQFVFSDPRAKPLLEKMEALIDYTLPEYEAEGKAYLTIAIGCTGGKHRSVVLAEALAEHLRGRGAHVAVRHRDLPEPPDGKEA</sequence>
<reference evidence="8" key="1">
    <citation type="submission" date="2013-03" db="EMBL/GenBank/DDBJ databases">
        <title>Genome sequence of Chthonomonas calidirosea, the first sequenced genome from the Armatimonadetes phylum (formally candidate division OP10).</title>
        <authorList>
            <person name="Lee K.C.Y."/>
            <person name="Morgan X.C."/>
            <person name="Dunfield P.F."/>
            <person name="Tamas I."/>
            <person name="Houghton K.M."/>
            <person name="Vyssotski M."/>
            <person name="Ryan J.L.J."/>
            <person name="Lagutin K."/>
            <person name="McDonald I.R."/>
            <person name="Stott M.B."/>
        </authorList>
    </citation>
    <scope>NUCLEOTIDE SEQUENCE [LARGE SCALE GENOMIC DNA]</scope>
    <source>
        <strain evidence="8">DSM 23976 / ICMP 18418 / T49</strain>
    </source>
</reference>
<evidence type="ECO:0000256" key="4">
    <source>
        <dbReference type="HAMAP-Rule" id="MF_00636"/>
    </source>
</evidence>
<dbReference type="SUPFAM" id="SSF52540">
    <property type="entry name" value="P-loop containing nucleoside triphosphate hydrolases"/>
    <property type="match status" value="1"/>
</dbReference>
<dbReference type="PANTHER" id="PTHR30448">
    <property type="entry name" value="RNASE ADAPTER PROTEIN RAPZ"/>
    <property type="match status" value="1"/>
</dbReference>
<dbReference type="OrthoDB" id="9784461at2"/>
<organism evidence="7 8">
    <name type="scientific">Chthonomonas calidirosea (strain DSM 23976 / ICMP 18418 / T49)</name>
    <dbReference type="NCBI Taxonomy" id="1303518"/>
    <lineage>
        <taxon>Bacteria</taxon>
        <taxon>Bacillati</taxon>
        <taxon>Armatimonadota</taxon>
        <taxon>Chthonomonadia</taxon>
        <taxon>Chthonomonadales</taxon>
        <taxon>Chthonomonadaceae</taxon>
        <taxon>Chthonomonas</taxon>
    </lineage>
</organism>
<keyword evidence="3 4" id="KW-0342">GTP-binding</keyword>
<keyword evidence="8" id="KW-1185">Reference proteome</keyword>
<feature type="domain" description="RapZ C-terminal" evidence="6">
    <location>
        <begin position="174"/>
        <end position="292"/>
    </location>
</feature>
<dbReference type="FunCoup" id="S0EUZ0">
    <property type="interactions" value="157"/>
</dbReference>
<keyword evidence="7" id="KW-0808">Transferase</keyword>
<dbReference type="EMBL" id="HF951689">
    <property type="protein sequence ID" value="CCW35201.1"/>
    <property type="molecule type" value="Genomic_DNA"/>
</dbReference>
<evidence type="ECO:0000259" key="5">
    <source>
        <dbReference type="Pfam" id="PF03668"/>
    </source>
</evidence>
<accession>S0EUZ0</accession>
<evidence type="ECO:0000259" key="6">
    <source>
        <dbReference type="Pfam" id="PF22740"/>
    </source>
</evidence>
<feature type="binding site" evidence="4">
    <location>
        <begin position="15"/>
        <end position="22"/>
    </location>
    <ligand>
        <name>ATP</name>
        <dbReference type="ChEBI" id="CHEBI:30616"/>
    </ligand>
</feature>
<dbReference type="STRING" id="454171.CP488_02712"/>
<dbReference type="PIRSF" id="PIRSF005052">
    <property type="entry name" value="P-loopkin"/>
    <property type="match status" value="1"/>
</dbReference>
<feature type="binding site" evidence="4">
    <location>
        <begin position="64"/>
        <end position="67"/>
    </location>
    <ligand>
        <name>GTP</name>
        <dbReference type="ChEBI" id="CHEBI:37565"/>
    </ligand>
</feature>
<dbReference type="HOGENOM" id="CLU_059558_0_0_0"/>
<gene>
    <name evidence="7" type="ORF">CCALI_01384</name>
</gene>
<dbReference type="GO" id="GO:0005524">
    <property type="term" value="F:ATP binding"/>
    <property type="evidence" value="ECO:0007669"/>
    <property type="project" value="UniProtKB-UniRule"/>
</dbReference>
<evidence type="ECO:0000313" key="7">
    <source>
        <dbReference type="EMBL" id="CCW35201.1"/>
    </source>
</evidence>
<protein>
    <submittedName>
        <fullName evidence="7">Predicted P-loop-containing kinase</fullName>
    </submittedName>
</protein>
<dbReference type="InParanoid" id="S0EUZ0"/>
<feature type="domain" description="RapZ-like N-terminal" evidence="5">
    <location>
        <begin position="9"/>
        <end position="164"/>
    </location>
</feature>
<dbReference type="Gene3D" id="3.40.50.300">
    <property type="entry name" value="P-loop containing nucleotide triphosphate hydrolases"/>
    <property type="match status" value="1"/>
</dbReference>
<evidence type="ECO:0000256" key="2">
    <source>
        <dbReference type="ARBA" id="ARBA00022840"/>
    </source>
</evidence>
<evidence type="ECO:0000256" key="1">
    <source>
        <dbReference type="ARBA" id="ARBA00022741"/>
    </source>
</evidence>
<dbReference type="InterPro" id="IPR053931">
    <property type="entry name" value="RapZ_C"/>
</dbReference>
<dbReference type="Pfam" id="PF22740">
    <property type="entry name" value="PapZ_C"/>
    <property type="match status" value="1"/>
</dbReference>
<dbReference type="NCBIfam" id="NF003828">
    <property type="entry name" value="PRK05416.1"/>
    <property type="match status" value="1"/>
</dbReference>
<dbReference type="Pfam" id="PF03668">
    <property type="entry name" value="RapZ-like_N"/>
    <property type="match status" value="1"/>
</dbReference>
<proteinExistence type="inferred from homology"/>
<evidence type="ECO:0000313" key="8">
    <source>
        <dbReference type="Proteomes" id="UP000014227"/>
    </source>
</evidence>